<reference evidence="2" key="1">
    <citation type="submission" date="2015-10" db="EMBL/GenBank/DDBJ databases">
        <authorList>
            <person name="Luecker S."/>
            <person name="Luecker S."/>
        </authorList>
    </citation>
    <scope>NUCLEOTIDE SEQUENCE [LARGE SCALE GENOMIC DNA]</scope>
</reference>
<protein>
    <submittedName>
        <fullName evidence="1">Uncharacterized protein</fullName>
    </submittedName>
</protein>
<name>A0A0S4LK99_9BACT</name>
<dbReference type="STRING" id="1742973.COMA2_30215"/>
<dbReference type="Proteomes" id="UP000198736">
    <property type="component" value="Unassembled WGS sequence"/>
</dbReference>
<sequence>MRKPPTILRGQFRRGKQRHARFAQGMTVGVFLDARGGWCVGDHQIRSMGHQIRQELAKFVFLADQASRPIQFQSRLEELGGQRFRDGVRDAHDQSGRMPVCLAFDRVHELLTGRKDVFGVFEHQLSHLRQCEPSPCSDEQLLAQGIFQLTDLSADRGLSQAEFFARFRHGAVLGDGPEIQEMMIVQPIHAALFGKSEALLYIEITDISNPLYLFLKKKGRLLVLAPSAECIREEHPS</sequence>
<dbReference type="AlphaFoldDB" id="A0A0S4LK99"/>
<proteinExistence type="predicted"/>
<dbReference type="EMBL" id="CZPZ01000023">
    <property type="protein sequence ID" value="CUS37326.1"/>
    <property type="molecule type" value="Genomic_DNA"/>
</dbReference>
<accession>A0A0S4LK99</accession>
<evidence type="ECO:0000313" key="2">
    <source>
        <dbReference type="Proteomes" id="UP000198736"/>
    </source>
</evidence>
<keyword evidence="2" id="KW-1185">Reference proteome</keyword>
<organism evidence="1 2">
    <name type="scientific">Candidatus Nitrospira nitrificans</name>
    <dbReference type="NCBI Taxonomy" id="1742973"/>
    <lineage>
        <taxon>Bacteria</taxon>
        <taxon>Pseudomonadati</taxon>
        <taxon>Nitrospirota</taxon>
        <taxon>Nitrospiria</taxon>
        <taxon>Nitrospirales</taxon>
        <taxon>Nitrospiraceae</taxon>
        <taxon>Nitrospira</taxon>
    </lineage>
</organism>
<evidence type="ECO:0000313" key="1">
    <source>
        <dbReference type="EMBL" id="CUS37326.1"/>
    </source>
</evidence>
<gene>
    <name evidence="1" type="ORF">COMA2_30215</name>
</gene>